<feature type="transmembrane region" description="Helical" evidence="2">
    <location>
        <begin position="1740"/>
        <end position="1759"/>
    </location>
</feature>
<evidence type="ECO:0000256" key="1">
    <source>
        <dbReference type="SAM" id="MobiDB-lite"/>
    </source>
</evidence>
<organism evidence="4 5">
    <name type="scientific">Dehalobacterium formicoaceticum</name>
    <dbReference type="NCBI Taxonomy" id="51515"/>
    <lineage>
        <taxon>Bacteria</taxon>
        <taxon>Bacillati</taxon>
        <taxon>Bacillota</taxon>
        <taxon>Clostridia</taxon>
        <taxon>Eubacteriales</taxon>
        <taxon>Peptococcaceae</taxon>
        <taxon>Dehalobacterium</taxon>
    </lineage>
</organism>
<keyword evidence="2" id="KW-0812">Transmembrane</keyword>
<name>A0ABT1Y2G9_9FIRM</name>
<feature type="compositionally biased region" description="Basic and acidic residues" evidence="1">
    <location>
        <begin position="299"/>
        <end position="316"/>
    </location>
</feature>
<dbReference type="Proteomes" id="UP001524944">
    <property type="component" value="Unassembled WGS sequence"/>
</dbReference>
<reference evidence="4 5" key="1">
    <citation type="submission" date="2022-08" db="EMBL/GenBank/DDBJ databases">
        <title>Proteogenomics of the novel Dehalobacterium formicoaceticum strain EZ94 highlights a key role of methyltransferases during anaerobic dichloromethane degradation.</title>
        <authorList>
            <person name="Wasmund K."/>
        </authorList>
    </citation>
    <scope>NUCLEOTIDE SEQUENCE [LARGE SCALE GENOMIC DNA]</scope>
    <source>
        <strain evidence="4 5">EZ94</strain>
    </source>
</reference>
<evidence type="ECO:0000313" key="5">
    <source>
        <dbReference type="Proteomes" id="UP001524944"/>
    </source>
</evidence>
<evidence type="ECO:0000256" key="2">
    <source>
        <dbReference type="SAM" id="Phobius"/>
    </source>
</evidence>
<keyword evidence="2" id="KW-0472">Membrane</keyword>
<feature type="region of interest" description="Disordered" evidence="1">
    <location>
        <begin position="283"/>
        <end position="316"/>
    </location>
</feature>
<evidence type="ECO:0000313" key="4">
    <source>
        <dbReference type="EMBL" id="MCR6545067.1"/>
    </source>
</evidence>
<feature type="transmembrane region" description="Helical" evidence="2">
    <location>
        <begin position="21"/>
        <end position="42"/>
    </location>
</feature>
<dbReference type="Gene3D" id="2.60.40.1140">
    <property type="entry name" value="Collagen-binding surface protein Cna, B-type domain"/>
    <property type="match status" value="1"/>
</dbReference>
<dbReference type="EMBL" id="JANPWE010000002">
    <property type="protein sequence ID" value="MCR6545067.1"/>
    <property type="molecule type" value="Genomic_DNA"/>
</dbReference>
<protein>
    <submittedName>
        <fullName evidence="4">LPXTG cell wall anchor domain-containing protein</fullName>
    </submittedName>
</protein>
<dbReference type="Pfam" id="PF05738">
    <property type="entry name" value="Cna_B"/>
    <property type="match status" value="1"/>
</dbReference>
<dbReference type="SUPFAM" id="SSF49478">
    <property type="entry name" value="Cna protein B-type domain"/>
    <property type="match status" value="1"/>
</dbReference>
<keyword evidence="2" id="KW-1133">Transmembrane helix</keyword>
<sequence length="1771" mass="192918">MGYKILQRAAKFIAEQRSQRRWYKAVSFMGAVVVFITTYALILPAITMERDTICGLEVHVHTDDCYTTELVKSEKELICTYETLNIHKHTADCKDDEGKLICGYADFVVHTHDEHCYNTAGDLICTLPEIEEHSHDDSCYQEDDILICEEEEDPGHIHSKDCYSQVKGELICDQEEGVDEEGGSHEHDESCYEWIDELICGKEENQEGHVHTDDCYDTEQTLDCDKEEVHLHKHTEKCYDEEGNLICGMLEVLEHQHTEDCFQQPESEFTEVQVLTCEKEEHTHTDSCYPDDGESSDGVVKDGEDKEEESKVDENKKEYPCGLEEHDHSADCYDEQGNLICGLPKHTHSEECFQAEIPQEYVLSATTPEGVTVVLTGSSISFTVPLNELTLTVDELSLGEGDPPPAGKDVAALMDGLEDAGSSMTEDQQSGRARAAAAFENMDSALAELGVTPETKRLFDIRLWRGDQEIQPTGSVALTFSGIKNPKVSGEMKVYHIDEEQDIATDMTADMNKEGEIVVETEHFSLYGVALLAEITPLAAGTINENLAVQSATWDPGQKKITALSFNISNTIKDWWYLLQHSSNGGSTWTPPNPTSTGIGTKAASNGVVITANAASALGSLSMDSVFRAYGYKGNKAGESGYTADISIYQVFDFIKPGFSSWLNNSYGEFGGVPPTTMTGLNEAFAMYYAQPTATLTQALRSGNLWLDMTVTPIPPVGTEYTYHWQYKDGNGVWQELTADTTASINATSLQTLLAGGKQVRTKVYNGVNLVAISNQLLVDTHAAAIAAAITAINTELNLTSYNIGKGITKDLSIGGHQFNDLFYYGNMARDSRVPFSDAASYSTYLAETYLTGGIDAVRAVWTEYLWDLYDPSFDYGNSNGGSGDGLYPEAGGYGDSTFEWPKDADGTNSSPFHASVAPTIEPLNYNFLENGVDYSNFVTGLHKTAKAAAAGDGNSERRYDIDIVADAQAKIKAPVVLVFQIQTSWQMFDIPHANRLKTDLPVNGTNVGAASQNTELANLYDIKQALLRLINYMESNDLGNNMAVAITDVEHAGAFSMFTGTDSANKTLYITNNFAKLREGIIGWDTFGNCEHIHYRDDTLRAAVVNLQSNLSNWKDIYGNNLVYNDIQKAAVIIGGPTENSTGTSGYGITLPWTNFQTAGLNSVYGIRTNIGTPITAGAPISWIDYSGNNTGTEFKDGTGTKFTDKYVASNEDALFYALRDIVNREMNTKGINVTNGNTYVDDVTVSDTVEKEFFLNKEAAITATIKDANGNTVSTKNLTLAGAQIDSQSNGTVVTTTVDGLVITERPDKTTTLEYNFGQVNNTRKAVLHFQVGAREDYLGSNSVFANVGTPVLDYTHIRRDDGGHPIGAPNIYPVVTRDTPQVNVPIRFNTVDGEAATIMVGGSVNLKDLSTSIVLDAQDRVDNYPQTNGTLSYAWILPNGNEVPAGSVTVTDGIVSAPFPDRSTVFTGTEVGQYTGKLKVTFTPNAVDSANPKFSDAATKTAVNPLIKPGNVWINVVDGNSKTDLIVRKAWPQGGNTGINSVSFHLMANGTPVLGQDNQPRVYMLTAANNWELRLTDLPMTKVVGGVTTVINYTVEEAPLLEGFSVAYSQASHPEDVYAAKVTFTITFSTKVKQSDTMVITYSYGGEIKTKTLAANAHGEFGSNTTHSFEESNLLLGTNGQPQSVSITSVKVGNNSVSTNYSAGAVKYVSHTTSVPVRIIANTPAYALPETGGTGTILYTMKGLVLMLGSVLIYGYSMRRRGERRGDF</sequence>
<accession>A0ABT1Y2G9</accession>
<proteinExistence type="predicted"/>
<gene>
    <name evidence="4" type="ORF">NVS47_05985</name>
</gene>
<comment type="caution">
    <text evidence="4">The sequence shown here is derived from an EMBL/GenBank/DDBJ whole genome shotgun (WGS) entry which is preliminary data.</text>
</comment>
<feature type="domain" description="CNA-B" evidence="3">
    <location>
        <begin position="1530"/>
        <end position="1611"/>
    </location>
</feature>
<dbReference type="NCBIfam" id="TIGR01167">
    <property type="entry name" value="LPXTG_anchor"/>
    <property type="match status" value="1"/>
</dbReference>
<evidence type="ECO:0000259" key="3">
    <source>
        <dbReference type="Pfam" id="PF05738"/>
    </source>
</evidence>
<keyword evidence="5" id="KW-1185">Reference proteome</keyword>
<dbReference type="RefSeq" id="WP_257912673.1">
    <property type="nucleotide sequence ID" value="NZ_JANPWE010000002.1"/>
</dbReference>
<dbReference type="InterPro" id="IPR008454">
    <property type="entry name" value="Collagen-bd_Cna-like_B-typ_dom"/>
</dbReference>